<protein>
    <recommendedName>
        <fullName evidence="11">ATP-dependent DNA helicase RecQ</fullName>
        <ecNumber evidence="10">5.6.2.4</ecNumber>
    </recommendedName>
    <alternativeName>
        <fullName evidence="12">DNA 3'-5' helicase RecQ</fullName>
    </alternativeName>
</protein>
<dbReference type="PANTHER" id="PTHR13710">
    <property type="entry name" value="DNA HELICASE RECQ FAMILY MEMBER"/>
    <property type="match status" value="1"/>
</dbReference>
<comment type="similarity">
    <text evidence="1">Belongs to the helicase family. RecQ subfamily.</text>
</comment>
<keyword evidence="6" id="KW-0067">ATP-binding</keyword>
<dbReference type="InterPro" id="IPR027417">
    <property type="entry name" value="P-loop_NTPase"/>
</dbReference>
<comment type="catalytic activity">
    <reaction evidence="9">
        <text>Couples ATP hydrolysis with the unwinding of duplex DNA by translocating in the 3'-5' direction.</text>
        <dbReference type="EC" id="5.6.2.4"/>
    </reaction>
</comment>
<evidence type="ECO:0000256" key="3">
    <source>
        <dbReference type="ARBA" id="ARBA00022741"/>
    </source>
</evidence>
<dbReference type="GO" id="GO:0004386">
    <property type="term" value="F:helicase activity"/>
    <property type="evidence" value="ECO:0007669"/>
    <property type="project" value="UniProtKB-KW"/>
</dbReference>
<evidence type="ECO:0000256" key="7">
    <source>
        <dbReference type="ARBA" id="ARBA00023125"/>
    </source>
</evidence>
<dbReference type="SUPFAM" id="SSF52540">
    <property type="entry name" value="P-loop containing nucleoside triphosphate hydrolases"/>
    <property type="match status" value="1"/>
</dbReference>
<keyword evidence="4" id="KW-0378">Hydrolase</keyword>
<keyword evidence="2" id="KW-0479">Metal-binding</keyword>
<dbReference type="PROSITE" id="PS51194">
    <property type="entry name" value="HELICASE_CTER"/>
    <property type="match status" value="1"/>
</dbReference>
<feature type="domain" description="Helicase C-terminal" evidence="14">
    <location>
        <begin position="220"/>
        <end position="379"/>
    </location>
</feature>
<accession>A0ABN1LQA0</accession>
<keyword evidence="8" id="KW-0413">Isomerase</keyword>
<dbReference type="Pfam" id="PF16124">
    <property type="entry name" value="RecQ_Zn_bind"/>
    <property type="match status" value="1"/>
</dbReference>
<organism evidence="15 16">
    <name type="scientific">Aliiglaciecola litoralis</name>
    <dbReference type="NCBI Taxonomy" id="582857"/>
    <lineage>
        <taxon>Bacteria</taxon>
        <taxon>Pseudomonadati</taxon>
        <taxon>Pseudomonadota</taxon>
        <taxon>Gammaproteobacteria</taxon>
        <taxon>Alteromonadales</taxon>
        <taxon>Alteromonadaceae</taxon>
        <taxon>Aliiglaciecola</taxon>
    </lineage>
</organism>
<dbReference type="EC" id="5.6.2.4" evidence="10"/>
<dbReference type="Gene3D" id="1.10.10.10">
    <property type="entry name" value="Winged helix-like DNA-binding domain superfamily/Winged helix DNA-binding domain"/>
    <property type="match status" value="1"/>
</dbReference>
<keyword evidence="7" id="KW-0238">DNA-binding</keyword>
<keyword evidence="3" id="KW-0547">Nucleotide-binding</keyword>
<dbReference type="RefSeq" id="WP_343861402.1">
    <property type="nucleotide sequence ID" value="NZ_BAAAFD010000009.1"/>
</dbReference>
<dbReference type="SMART" id="SM00487">
    <property type="entry name" value="DEXDc"/>
    <property type="match status" value="1"/>
</dbReference>
<dbReference type="SMART" id="SM00490">
    <property type="entry name" value="HELICc"/>
    <property type="match status" value="1"/>
</dbReference>
<evidence type="ECO:0000256" key="9">
    <source>
        <dbReference type="ARBA" id="ARBA00034617"/>
    </source>
</evidence>
<evidence type="ECO:0000259" key="14">
    <source>
        <dbReference type="PROSITE" id="PS51194"/>
    </source>
</evidence>
<gene>
    <name evidence="15" type="ORF">GCM10009114_29980</name>
</gene>
<keyword evidence="5 15" id="KW-0347">Helicase</keyword>
<dbReference type="CDD" id="cd18794">
    <property type="entry name" value="SF2_C_RecQ"/>
    <property type="match status" value="1"/>
</dbReference>
<evidence type="ECO:0000256" key="1">
    <source>
        <dbReference type="ARBA" id="ARBA00005446"/>
    </source>
</evidence>
<evidence type="ECO:0000256" key="12">
    <source>
        <dbReference type="ARBA" id="ARBA00044550"/>
    </source>
</evidence>
<evidence type="ECO:0000256" key="8">
    <source>
        <dbReference type="ARBA" id="ARBA00023235"/>
    </source>
</evidence>
<evidence type="ECO:0000256" key="4">
    <source>
        <dbReference type="ARBA" id="ARBA00022801"/>
    </source>
</evidence>
<dbReference type="InterPro" id="IPR032284">
    <property type="entry name" value="RecQ_Zn-bd"/>
</dbReference>
<sequence>MEQADKELLSQVFGFKEFKLGQQLAIETLLAGHSCLAIFPTGSGKSLCYQYTALKLPHLTLVVSPLLALMQDQLDFLHSKGIAAAKIDSTLSYDQVRDIMAQVKADQLKILMVSVERFKNERFRQFIQAVKVSLLVVDEAHCISEWGHNFRPDYLKLPDHQRTLGIPQALLLTATATPAVKQDMAQKFAINDEHVVQTGFYRENLHLAAESVAESEKAQRLTSLLKQFSGAGIVYVTLQKQAEELAALLRQQGINAKCYHAGLPDNQRLQVQQAFMQDTLDVVVATIAFGMGVDKANIRFVVHYELPKSIESYSQEIGRAGRDGNQADCVTLANLTNLTRLENFIFADTPEPRSIKHLLQMADNETIAEQWEVQLVPLSNQTNIRPLALKTLLVQLELRQVIEPLFGYFSSIRFRLIASQQEIEAQFSDERLTFVQAIFAHCEHKKVWSVLDQGSLQNHYPSYRSRVLDALEFMHQKQWIELQSQRHTDVYKVNQQKLTEPELATHLQQYFKQREEAEIDRIGKMVAFFQSPQCLSRQLSEYFGDTSQTQDCGHCSVCNGNIISLPKPQNNNQINSQQLHEVGTRLHHSLLSATGYGLSAELFSRFLAGMSSPYLTKIKAKTLSGFGLYESVHYRQMLKVCEVVCESVVTDDSPTPQAST</sequence>
<dbReference type="PROSITE" id="PS51192">
    <property type="entry name" value="HELICASE_ATP_BIND_1"/>
    <property type="match status" value="1"/>
</dbReference>
<reference evidence="15 16" key="1">
    <citation type="journal article" date="2019" name="Int. J. Syst. Evol. Microbiol.">
        <title>The Global Catalogue of Microorganisms (GCM) 10K type strain sequencing project: providing services to taxonomists for standard genome sequencing and annotation.</title>
        <authorList>
            <consortium name="The Broad Institute Genomics Platform"/>
            <consortium name="The Broad Institute Genome Sequencing Center for Infectious Disease"/>
            <person name="Wu L."/>
            <person name="Ma J."/>
        </authorList>
    </citation>
    <scope>NUCLEOTIDE SEQUENCE [LARGE SCALE GENOMIC DNA]</scope>
    <source>
        <strain evidence="15 16">JCM 15896</strain>
    </source>
</reference>
<dbReference type="Proteomes" id="UP001500359">
    <property type="component" value="Unassembled WGS sequence"/>
</dbReference>
<keyword evidence="16" id="KW-1185">Reference proteome</keyword>
<comment type="caution">
    <text evidence="15">The sequence shown here is derived from an EMBL/GenBank/DDBJ whole genome shotgun (WGS) entry which is preliminary data.</text>
</comment>
<dbReference type="InterPro" id="IPR002464">
    <property type="entry name" value="DNA/RNA_helicase_DEAH_CS"/>
</dbReference>
<evidence type="ECO:0000256" key="11">
    <source>
        <dbReference type="ARBA" id="ARBA00044535"/>
    </source>
</evidence>
<evidence type="ECO:0000256" key="2">
    <source>
        <dbReference type="ARBA" id="ARBA00022723"/>
    </source>
</evidence>
<dbReference type="Gene3D" id="3.40.50.300">
    <property type="entry name" value="P-loop containing nucleotide triphosphate hydrolases"/>
    <property type="match status" value="2"/>
</dbReference>
<dbReference type="InterPro" id="IPR036388">
    <property type="entry name" value="WH-like_DNA-bd_sf"/>
</dbReference>
<dbReference type="Pfam" id="PF00270">
    <property type="entry name" value="DEAD"/>
    <property type="match status" value="1"/>
</dbReference>
<dbReference type="PANTHER" id="PTHR13710:SF105">
    <property type="entry name" value="ATP-DEPENDENT DNA HELICASE Q1"/>
    <property type="match status" value="1"/>
</dbReference>
<evidence type="ECO:0000313" key="15">
    <source>
        <dbReference type="EMBL" id="GAA0858828.1"/>
    </source>
</evidence>
<dbReference type="InterPro" id="IPR001650">
    <property type="entry name" value="Helicase_C-like"/>
</dbReference>
<evidence type="ECO:0000256" key="10">
    <source>
        <dbReference type="ARBA" id="ARBA00034808"/>
    </source>
</evidence>
<dbReference type="Pfam" id="PF00271">
    <property type="entry name" value="Helicase_C"/>
    <property type="match status" value="1"/>
</dbReference>
<dbReference type="CDD" id="cd18018">
    <property type="entry name" value="DEXHc_RecQ4-like"/>
    <property type="match status" value="1"/>
</dbReference>
<evidence type="ECO:0000259" key="13">
    <source>
        <dbReference type="PROSITE" id="PS51192"/>
    </source>
</evidence>
<evidence type="ECO:0000256" key="5">
    <source>
        <dbReference type="ARBA" id="ARBA00022806"/>
    </source>
</evidence>
<evidence type="ECO:0000313" key="16">
    <source>
        <dbReference type="Proteomes" id="UP001500359"/>
    </source>
</evidence>
<feature type="domain" description="Helicase ATP-binding" evidence="13">
    <location>
        <begin position="26"/>
        <end position="194"/>
    </location>
</feature>
<dbReference type="PROSITE" id="PS00690">
    <property type="entry name" value="DEAH_ATP_HELICASE"/>
    <property type="match status" value="1"/>
</dbReference>
<name>A0ABN1LQA0_9ALTE</name>
<dbReference type="EMBL" id="BAAAFD010000009">
    <property type="protein sequence ID" value="GAA0858828.1"/>
    <property type="molecule type" value="Genomic_DNA"/>
</dbReference>
<dbReference type="InterPro" id="IPR014001">
    <property type="entry name" value="Helicase_ATP-bd"/>
</dbReference>
<dbReference type="InterPro" id="IPR011545">
    <property type="entry name" value="DEAD/DEAH_box_helicase_dom"/>
</dbReference>
<evidence type="ECO:0000256" key="6">
    <source>
        <dbReference type="ARBA" id="ARBA00022840"/>
    </source>
</evidence>
<proteinExistence type="inferred from homology"/>
<dbReference type="NCBIfam" id="TIGR00614">
    <property type="entry name" value="recQ_fam"/>
    <property type="match status" value="1"/>
</dbReference>
<dbReference type="InterPro" id="IPR004589">
    <property type="entry name" value="DNA_helicase_ATP-dep_RecQ"/>
</dbReference>